<proteinExistence type="predicted"/>
<sequence length="89" mass="10523">MGVEYNDLKQNLVKLTKGLLYLSEIDSEFQILDVPLTRTTAREVLEHFCESSSDKTEERIRINQLFPIRPDDTYKHLREYLIATLEQIH</sequence>
<protein>
    <submittedName>
        <fullName evidence="1">Uncharacterized protein</fullName>
    </submittedName>
</protein>
<evidence type="ECO:0000313" key="1">
    <source>
        <dbReference type="EMBL" id="CAF1163215.1"/>
    </source>
</evidence>
<dbReference type="EMBL" id="CAJOBA010033953">
    <property type="protein sequence ID" value="CAF3974887.1"/>
    <property type="molecule type" value="Genomic_DNA"/>
</dbReference>
<feature type="non-terminal residue" evidence="1">
    <location>
        <position position="89"/>
    </location>
</feature>
<dbReference type="EMBL" id="CAJNOK010012429">
    <property type="protein sequence ID" value="CAF1163215.1"/>
    <property type="molecule type" value="Genomic_DNA"/>
</dbReference>
<dbReference type="Proteomes" id="UP000682733">
    <property type="component" value="Unassembled WGS sequence"/>
</dbReference>
<reference evidence="1" key="1">
    <citation type="submission" date="2021-02" db="EMBL/GenBank/DDBJ databases">
        <authorList>
            <person name="Nowell W R."/>
        </authorList>
    </citation>
    <scope>NUCLEOTIDE SEQUENCE</scope>
</reference>
<dbReference type="AlphaFoldDB" id="A0A8S2EBI7"/>
<organism evidence="1 3">
    <name type="scientific">Didymodactylos carnosus</name>
    <dbReference type="NCBI Taxonomy" id="1234261"/>
    <lineage>
        <taxon>Eukaryota</taxon>
        <taxon>Metazoa</taxon>
        <taxon>Spiralia</taxon>
        <taxon>Gnathifera</taxon>
        <taxon>Rotifera</taxon>
        <taxon>Eurotatoria</taxon>
        <taxon>Bdelloidea</taxon>
        <taxon>Philodinida</taxon>
        <taxon>Philodinidae</taxon>
        <taxon>Didymodactylos</taxon>
    </lineage>
</organism>
<evidence type="ECO:0000313" key="2">
    <source>
        <dbReference type="EMBL" id="CAF3974887.1"/>
    </source>
</evidence>
<evidence type="ECO:0000313" key="3">
    <source>
        <dbReference type="Proteomes" id="UP000677228"/>
    </source>
</evidence>
<gene>
    <name evidence="1" type="ORF">OVA965_LOCUS22196</name>
    <name evidence="2" type="ORF">TMI583_LOCUS22911</name>
</gene>
<dbReference type="Proteomes" id="UP000677228">
    <property type="component" value="Unassembled WGS sequence"/>
</dbReference>
<accession>A0A8S2EBI7</accession>
<comment type="caution">
    <text evidence="1">The sequence shown here is derived from an EMBL/GenBank/DDBJ whole genome shotgun (WGS) entry which is preliminary data.</text>
</comment>
<name>A0A8S2EBI7_9BILA</name>